<keyword evidence="2" id="KW-1185">Reference proteome</keyword>
<protein>
    <submittedName>
        <fullName evidence="1">DUF2252 domain-containing protein</fullName>
    </submittedName>
</protein>
<dbReference type="InterPro" id="IPR018721">
    <property type="entry name" value="DUF2252"/>
</dbReference>
<name>A0ABW6ANC8_9BACT</name>
<evidence type="ECO:0000313" key="1">
    <source>
        <dbReference type="EMBL" id="MFD2936954.1"/>
    </source>
</evidence>
<dbReference type="Pfam" id="PF10009">
    <property type="entry name" value="DUF2252"/>
    <property type="match status" value="1"/>
</dbReference>
<dbReference type="Proteomes" id="UP001597512">
    <property type="component" value="Unassembled WGS sequence"/>
</dbReference>
<comment type="caution">
    <text evidence="1">The sequence shown here is derived from an EMBL/GenBank/DDBJ whole genome shotgun (WGS) entry which is preliminary data.</text>
</comment>
<reference evidence="2" key="1">
    <citation type="journal article" date="2019" name="Int. J. Syst. Evol. Microbiol.">
        <title>The Global Catalogue of Microorganisms (GCM) 10K type strain sequencing project: providing services to taxonomists for standard genome sequencing and annotation.</title>
        <authorList>
            <consortium name="The Broad Institute Genomics Platform"/>
            <consortium name="The Broad Institute Genome Sequencing Center for Infectious Disease"/>
            <person name="Wu L."/>
            <person name="Ma J."/>
        </authorList>
    </citation>
    <scope>NUCLEOTIDE SEQUENCE [LARGE SCALE GENOMIC DNA]</scope>
    <source>
        <strain evidence="2">KCTC 52490</strain>
    </source>
</reference>
<dbReference type="PANTHER" id="PTHR39441:SF1">
    <property type="entry name" value="DUF2252 DOMAIN-CONTAINING PROTEIN"/>
    <property type="match status" value="1"/>
</dbReference>
<organism evidence="1 2">
    <name type="scientific">Spirosoma flavum</name>
    <dbReference type="NCBI Taxonomy" id="2048557"/>
    <lineage>
        <taxon>Bacteria</taxon>
        <taxon>Pseudomonadati</taxon>
        <taxon>Bacteroidota</taxon>
        <taxon>Cytophagia</taxon>
        <taxon>Cytophagales</taxon>
        <taxon>Cytophagaceae</taxon>
        <taxon>Spirosoma</taxon>
    </lineage>
</organism>
<proteinExistence type="predicted"/>
<evidence type="ECO:0000313" key="2">
    <source>
        <dbReference type="Proteomes" id="UP001597512"/>
    </source>
</evidence>
<accession>A0ABW6ANC8</accession>
<dbReference type="PANTHER" id="PTHR39441">
    <property type="entry name" value="DUF2252 DOMAIN-CONTAINING PROTEIN"/>
    <property type="match status" value="1"/>
</dbReference>
<gene>
    <name evidence="1" type="ORF">ACFS25_24445</name>
</gene>
<dbReference type="EMBL" id="JBHUOM010000023">
    <property type="protein sequence ID" value="MFD2936954.1"/>
    <property type="molecule type" value="Genomic_DNA"/>
</dbReference>
<dbReference type="RefSeq" id="WP_381506274.1">
    <property type="nucleotide sequence ID" value="NZ_JBHUOM010000023.1"/>
</dbReference>
<sequence length="403" mass="45753">MVNPSIPELIQLFNADRDPILLEGKYSAMRVSSFRFFRGTSHLFNHDIPTNSFVWNGPTTWNVGDLHIENFGSFKADNRVAYFDLNDFDECILAPNLADLARLTCSLFVAADFLKLNDAEVNHLVKTLTDTYAITLAHGYIRPLEQETATGIIRQFLQSVEYRKRRLFLESRVVYKKHKVRFSKRNLHIRKADKDTKVRISDAINSWAETQPDPRFFNVLDVAHRVAGTGSLGIERFMILVGGPGKLGKEYLLDLKKSLPSTLQARLAANQPVWTSEAERIVEVQKRIQAASPALLHPLVLPDGSYVLRELQPIEDKIVLINLVGKVKKLENLVGNMGQLCAWGHLRSSGRQGSAITDELIEFGLDYDTWRQPLTDYARQYAQQVRTDYAAYCSAYDDGFFTL</sequence>